<proteinExistence type="inferred from homology"/>
<dbReference type="STRING" id="1855912.LuPra_02856"/>
<evidence type="ECO:0000313" key="17">
    <source>
        <dbReference type="EMBL" id="AMY09635.1"/>
    </source>
</evidence>
<dbReference type="CDD" id="cd01667">
    <property type="entry name" value="TGS_ThrRS"/>
    <property type="match status" value="1"/>
</dbReference>
<evidence type="ECO:0000256" key="10">
    <source>
        <dbReference type="ARBA" id="ARBA00022884"/>
    </source>
</evidence>
<dbReference type="SUPFAM" id="SSF55681">
    <property type="entry name" value="Class II aaRS and biotin synthetases"/>
    <property type="match status" value="1"/>
</dbReference>
<dbReference type="GO" id="GO:0006435">
    <property type="term" value="P:threonyl-tRNA aminoacylation"/>
    <property type="evidence" value="ECO:0007669"/>
    <property type="project" value="UniProtKB-UniRule"/>
</dbReference>
<feature type="domain" description="TGS" evidence="16">
    <location>
        <begin position="1"/>
        <end position="63"/>
    </location>
</feature>
<reference evidence="18" key="2">
    <citation type="submission" date="2016-04" db="EMBL/GenBank/DDBJ databases">
        <title>First Complete Genome Sequence of a Subdivision 6 Acidobacterium.</title>
        <authorList>
            <person name="Huang S."/>
            <person name="Vieira S."/>
            <person name="Bunk B."/>
            <person name="Riedel T."/>
            <person name="Sproeer C."/>
            <person name="Overmann J."/>
        </authorList>
    </citation>
    <scope>NUCLEOTIDE SEQUENCE [LARGE SCALE GENOMIC DNA]</scope>
    <source>
        <strain evidence="18">DSM 100886 HEG_-6_39</strain>
    </source>
</reference>
<dbReference type="HAMAP" id="MF_00184">
    <property type="entry name" value="Thr_tRNA_synth"/>
    <property type="match status" value="1"/>
</dbReference>
<dbReference type="InterPro" id="IPR047246">
    <property type="entry name" value="ThrRS_anticodon"/>
</dbReference>
<keyword evidence="8 14" id="KW-0862">Zinc</keyword>
<evidence type="ECO:0000259" key="16">
    <source>
        <dbReference type="PROSITE" id="PS51880"/>
    </source>
</evidence>
<dbReference type="Gene3D" id="3.30.980.10">
    <property type="entry name" value="Threonyl-trna Synthetase, Chain A, domain 2"/>
    <property type="match status" value="1"/>
</dbReference>
<evidence type="ECO:0000256" key="4">
    <source>
        <dbReference type="ARBA" id="ARBA00022555"/>
    </source>
</evidence>
<feature type="binding site" evidence="14">
    <location>
        <position position="518"/>
    </location>
    <ligand>
        <name>Zn(2+)</name>
        <dbReference type="ChEBI" id="CHEBI:29105"/>
        <note>catalytic</note>
    </ligand>
</feature>
<dbReference type="EC" id="6.1.1.3" evidence="14"/>
<dbReference type="Gene3D" id="3.30.54.20">
    <property type="match status" value="1"/>
</dbReference>
<dbReference type="GO" id="GO:0046872">
    <property type="term" value="F:metal ion binding"/>
    <property type="evidence" value="ECO:0007669"/>
    <property type="project" value="UniProtKB-KW"/>
</dbReference>
<dbReference type="NCBIfam" id="TIGR00418">
    <property type="entry name" value="thrS"/>
    <property type="match status" value="1"/>
</dbReference>
<sequence length="651" mass="72703">MTPVVLTLPDGSTRSVAAGTPVRDVAADVSPRLAKAALAARVDDQVVDLSYPLTQDARVQILTADGPDALKVYRHSTAHLLAAAVTKLFPGTQCGIGPVIEEPPGFYYDFVVQRPFVPEDLEKIEAEMRRLAQADEIFERQMWPRDEAMAFFGGRGEPLKVQLIEENTQGQSEVSVYTIKDRETFVDFCRGPHVPSTGKLKAFKLTTTSSAYWKGDAKNQPMQRVYGTAFFSDKDLQAHLARLEEAKKRDHRKVGKELGLFMFHPWAPGAAFWLHKGTVLYNGLAEYMRKVLYPAGYEEVKTPIIFNKALWETSGHWHHYRENMFVLEGDEGEAMALKAMNCPGHMLVFASQVRSYKDLPIRFHEQTALHRNEASGVLGGLTRVRQFSQDDAHCFVMQEQIGDEVQRLLALVQQVYGDLGLTFEVKLSTRPEQYLGQRETWDHAESQLKLALEGAGQAYTLNEGDGAFYGPKVDFDVTDAIGRKWQCATIQLDYQIPERFDLKYVGADNAEHRPVVIHRAIFGSFERFIALLIEHFAGAFPLWLAPLQAVVLPIADRHAAYAAQVQVELKAGGLRVGLDDRQEKIGYKIREAQLQKVPYMLVVGDKEVAEGTVSVRSRQGGDLGSRPVREFVTDAQAEIESKGQAGQPVGV</sequence>
<comment type="cofactor">
    <cofactor evidence="14">
        <name>Zn(2+)</name>
        <dbReference type="ChEBI" id="CHEBI:29105"/>
    </cofactor>
    <text evidence="14">Binds 1 zinc ion per subunit.</text>
</comment>
<dbReference type="GO" id="GO:0000049">
    <property type="term" value="F:tRNA binding"/>
    <property type="evidence" value="ECO:0007669"/>
    <property type="project" value="UniProtKB-KW"/>
</dbReference>
<dbReference type="InterPro" id="IPR012675">
    <property type="entry name" value="Beta-grasp_dom_sf"/>
</dbReference>
<evidence type="ECO:0000256" key="12">
    <source>
        <dbReference type="ARBA" id="ARBA00023146"/>
    </source>
</evidence>
<dbReference type="SMART" id="SM00863">
    <property type="entry name" value="tRNA_SAD"/>
    <property type="match status" value="1"/>
</dbReference>
<accession>A0A143PM04</accession>
<dbReference type="InterPro" id="IPR018163">
    <property type="entry name" value="Thr/Ala-tRNA-synth_IIc_edit"/>
</dbReference>
<comment type="subcellular location">
    <subcellularLocation>
        <location evidence="1 14">Cytoplasm</location>
    </subcellularLocation>
</comment>
<dbReference type="InterPro" id="IPR004154">
    <property type="entry name" value="Anticodon-bd"/>
</dbReference>
<dbReference type="SUPFAM" id="SSF81271">
    <property type="entry name" value="TGS-like"/>
    <property type="match status" value="1"/>
</dbReference>
<dbReference type="InterPro" id="IPR012676">
    <property type="entry name" value="TGS-like"/>
</dbReference>
<dbReference type="InterPro" id="IPR002320">
    <property type="entry name" value="Thr-tRNA-ligase_IIa"/>
</dbReference>
<dbReference type="SUPFAM" id="SSF55186">
    <property type="entry name" value="ThrRS/AlaRS common domain"/>
    <property type="match status" value="1"/>
</dbReference>
<dbReference type="InterPro" id="IPR036621">
    <property type="entry name" value="Anticodon-bd_dom_sf"/>
</dbReference>
<keyword evidence="12 14" id="KW-0030">Aminoacyl-tRNA synthetase</keyword>
<keyword evidence="5 14" id="KW-0436">Ligase</keyword>
<keyword evidence="4 14" id="KW-0820">tRNA-binding</keyword>
<evidence type="ECO:0000256" key="3">
    <source>
        <dbReference type="ARBA" id="ARBA00022490"/>
    </source>
</evidence>
<dbReference type="SUPFAM" id="SSF52954">
    <property type="entry name" value="Class II aaRS ABD-related"/>
    <property type="match status" value="1"/>
</dbReference>
<dbReference type="InterPro" id="IPR045864">
    <property type="entry name" value="aa-tRNA-synth_II/BPL/LPL"/>
</dbReference>
<evidence type="ECO:0000256" key="8">
    <source>
        <dbReference type="ARBA" id="ARBA00022833"/>
    </source>
</evidence>
<dbReference type="RefSeq" id="WP_110171371.1">
    <property type="nucleotide sequence ID" value="NZ_CP015136.1"/>
</dbReference>
<keyword evidence="3 14" id="KW-0963">Cytoplasm</keyword>
<dbReference type="Gene3D" id="3.30.930.10">
    <property type="entry name" value="Bira Bifunctional Protein, Domain 2"/>
    <property type="match status" value="1"/>
</dbReference>
<dbReference type="Gene3D" id="3.40.50.800">
    <property type="entry name" value="Anticodon-binding domain"/>
    <property type="match status" value="1"/>
</dbReference>
<feature type="binding site" evidence="14">
    <location>
        <position position="342"/>
    </location>
    <ligand>
        <name>Zn(2+)</name>
        <dbReference type="ChEBI" id="CHEBI:29105"/>
        <note>catalytic</note>
    </ligand>
</feature>
<evidence type="ECO:0000256" key="11">
    <source>
        <dbReference type="ARBA" id="ARBA00022917"/>
    </source>
</evidence>
<dbReference type="FunFam" id="3.40.50.800:FF:000001">
    <property type="entry name" value="Threonine--tRNA ligase"/>
    <property type="match status" value="1"/>
</dbReference>
<keyword evidence="11 14" id="KW-0648">Protein biosynthesis</keyword>
<evidence type="ECO:0000256" key="13">
    <source>
        <dbReference type="ARBA" id="ARBA00049515"/>
    </source>
</evidence>
<dbReference type="InterPro" id="IPR002314">
    <property type="entry name" value="aa-tRNA-synt_IIb"/>
</dbReference>
<dbReference type="KEGG" id="abac:LuPra_02856"/>
<dbReference type="InterPro" id="IPR012947">
    <property type="entry name" value="tRNA_SAD"/>
</dbReference>
<dbReference type="Pfam" id="PF02824">
    <property type="entry name" value="TGS"/>
    <property type="match status" value="1"/>
</dbReference>
<dbReference type="PROSITE" id="PS50862">
    <property type="entry name" value="AA_TRNA_LIGASE_II"/>
    <property type="match status" value="1"/>
</dbReference>
<dbReference type="InterPro" id="IPR004095">
    <property type="entry name" value="TGS"/>
</dbReference>
<keyword evidence="9 14" id="KW-0067">ATP-binding</keyword>
<evidence type="ECO:0000256" key="14">
    <source>
        <dbReference type="HAMAP-Rule" id="MF_00184"/>
    </source>
</evidence>
<dbReference type="PATRIC" id="fig|1813736.3.peg.3047"/>
<dbReference type="EMBL" id="CP015136">
    <property type="protein sequence ID" value="AMY09635.1"/>
    <property type="molecule type" value="Genomic_DNA"/>
</dbReference>
<protein>
    <recommendedName>
        <fullName evidence="14">Threonine--tRNA ligase</fullName>
        <ecNumber evidence="14">6.1.1.3</ecNumber>
    </recommendedName>
    <alternativeName>
        <fullName evidence="14">Threonyl-tRNA synthetase</fullName>
        <shortName evidence="14">ThrRS</shortName>
    </alternativeName>
</protein>
<comment type="catalytic activity">
    <reaction evidence="13 14">
        <text>tRNA(Thr) + L-threonine + ATP = L-threonyl-tRNA(Thr) + AMP + diphosphate + H(+)</text>
        <dbReference type="Rhea" id="RHEA:24624"/>
        <dbReference type="Rhea" id="RHEA-COMP:9670"/>
        <dbReference type="Rhea" id="RHEA-COMP:9704"/>
        <dbReference type="ChEBI" id="CHEBI:15378"/>
        <dbReference type="ChEBI" id="CHEBI:30616"/>
        <dbReference type="ChEBI" id="CHEBI:33019"/>
        <dbReference type="ChEBI" id="CHEBI:57926"/>
        <dbReference type="ChEBI" id="CHEBI:78442"/>
        <dbReference type="ChEBI" id="CHEBI:78534"/>
        <dbReference type="ChEBI" id="CHEBI:456215"/>
        <dbReference type="EC" id="6.1.1.3"/>
    </reaction>
</comment>
<dbReference type="PANTHER" id="PTHR11451:SF44">
    <property type="entry name" value="THREONINE--TRNA LIGASE, CHLOROPLASTIC_MITOCHONDRIAL 2"/>
    <property type="match status" value="1"/>
</dbReference>
<evidence type="ECO:0000256" key="5">
    <source>
        <dbReference type="ARBA" id="ARBA00022598"/>
    </source>
</evidence>
<dbReference type="PRINTS" id="PR01047">
    <property type="entry name" value="TRNASYNTHTHR"/>
</dbReference>
<keyword evidence="10 14" id="KW-0694">RNA-binding</keyword>
<evidence type="ECO:0000259" key="15">
    <source>
        <dbReference type="PROSITE" id="PS50862"/>
    </source>
</evidence>
<dbReference type="FunFam" id="3.30.980.10:FF:000005">
    <property type="entry name" value="Threonyl-tRNA synthetase, mitochondrial"/>
    <property type="match status" value="1"/>
</dbReference>
<feature type="domain" description="Aminoacyl-transfer RNA synthetases class-II family profile" evidence="15">
    <location>
        <begin position="277"/>
        <end position="541"/>
    </location>
</feature>
<evidence type="ECO:0000256" key="2">
    <source>
        <dbReference type="ARBA" id="ARBA00008226"/>
    </source>
</evidence>
<organism evidence="17 18">
    <name type="scientific">Luteitalea pratensis</name>
    <dbReference type="NCBI Taxonomy" id="1855912"/>
    <lineage>
        <taxon>Bacteria</taxon>
        <taxon>Pseudomonadati</taxon>
        <taxon>Acidobacteriota</taxon>
        <taxon>Vicinamibacteria</taxon>
        <taxon>Vicinamibacterales</taxon>
        <taxon>Vicinamibacteraceae</taxon>
        <taxon>Luteitalea</taxon>
    </lineage>
</organism>
<name>A0A143PM04_LUTPR</name>
<evidence type="ECO:0000256" key="7">
    <source>
        <dbReference type="ARBA" id="ARBA00022741"/>
    </source>
</evidence>
<dbReference type="GO" id="GO:0004829">
    <property type="term" value="F:threonine-tRNA ligase activity"/>
    <property type="evidence" value="ECO:0007669"/>
    <property type="project" value="UniProtKB-UniRule"/>
</dbReference>
<feature type="region of interest" description="Catalytic" evidence="14">
    <location>
        <begin position="250"/>
        <end position="541"/>
    </location>
</feature>
<feature type="binding site" evidence="14">
    <location>
        <position position="393"/>
    </location>
    <ligand>
        <name>Zn(2+)</name>
        <dbReference type="ChEBI" id="CHEBI:29105"/>
        <note>catalytic</note>
    </ligand>
</feature>
<dbReference type="Proteomes" id="UP000076079">
    <property type="component" value="Chromosome"/>
</dbReference>
<dbReference type="Pfam" id="PF03129">
    <property type="entry name" value="HGTP_anticodon"/>
    <property type="match status" value="1"/>
</dbReference>
<dbReference type="InterPro" id="IPR033728">
    <property type="entry name" value="ThrRS_core"/>
</dbReference>
<dbReference type="Pfam" id="PF07973">
    <property type="entry name" value="tRNA_SAD"/>
    <property type="match status" value="1"/>
</dbReference>
<dbReference type="FunFam" id="3.30.930.10:FF:000019">
    <property type="entry name" value="Threonine--tRNA ligase"/>
    <property type="match status" value="1"/>
</dbReference>
<evidence type="ECO:0000256" key="1">
    <source>
        <dbReference type="ARBA" id="ARBA00004496"/>
    </source>
</evidence>
<dbReference type="GO" id="GO:0005737">
    <property type="term" value="C:cytoplasm"/>
    <property type="evidence" value="ECO:0007669"/>
    <property type="project" value="UniProtKB-SubCell"/>
</dbReference>
<gene>
    <name evidence="17" type="primary">thrZ</name>
    <name evidence="14" type="synonym">thrS</name>
    <name evidence="17" type="ORF">LuPra_02856</name>
</gene>
<dbReference type="CDD" id="cd00860">
    <property type="entry name" value="ThrRS_anticodon"/>
    <property type="match status" value="1"/>
</dbReference>
<dbReference type="Gene3D" id="3.10.20.30">
    <property type="match status" value="1"/>
</dbReference>
<keyword evidence="18" id="KW-1185">Reference proteome</keyword>
<dbReference type="Pfam" id="PF00587">
    <property type="entry name" value="tRNA-synt_2b"/>
    <property type="match status" value="1"/>
</dbReference>
<keyword evidence="7 14" id="KW-0547">Nucleotide-binding</keyword>
<comment type="similarity">
    <text evidence="2 14">Belongs to the class-II aminoacyl-tRNA synthetase family.</text>
</comment>
<dbReference type="AlphaFoldDB" id="A0A143PM04"/>
<dbReference type="InterPro" id="IPR006195">
    <property type="entry name" value="aa-tRNA-synth_II"/>
</dbReference>
<evidence type="ECO:0000256" key="6">
    <source>
        <dbReference type="ARBA" id="ARBA00022723"/>
    </source>
</evidence>
<dbReference type="PANTHER" id="PTHR11451">
    <property type="entry name" value="THREONINE-TRNA LIGASE"/>
    <property type="match status" value="1"/>
</dbReference>
<reference evidence="17 18" key="1">
    <citation type="journal article" date="2016" name="Genome Announc.">
        <title>First Complete Genome Sequence of a Subdivision 6 Acidobacterium Strain.</title>
        <authorList>
            <person name="Huang S."/>
            <person name="Vieira S."/>
            <person name="Bunk B."/>
            <person name="Riedel T."/>
            <person name="Sproer C."/>
            <person name="Overmann J."/>
        </authorList>
    </citation>
    <scope>NUCLEOTIDE SEQUENCE [LARGE SCALE GENOMIC DNA]</scope>
    <source>
        <strain evidence="18">DSM 100886 HEG_-6_39</strain>
    </source>
</reference>
<comment type="subunit">
    <text evidence="14">Homodimer.</text>
</comment>
<dbReference type="CDD" id="cd00771">
    <property type="entry name" value="ThrRS_core"/>
    <property type="match status" value="1"/>
</dbReference>
<evidence type="ECO:0000313" key="18">
    <source>
        <dbReference type="Proteomes" id="UP000076079"/>
    </source>
</evidence>
<evidence type="ECO:0000256" key="9">
    <source>
        <dbReference type="ARBA" id="ARBA00022840"/>
    </source>
</evidence>
<dbReference type="OrthoDB" id="9802304at2"/>
<dbReference type="GO" id="GO:0005524">
    <property type="term" value="F:ATP binding"/>
    <property type="evidence" value="ECO:0007669"/>
    <property type="project" value="UniProtKB-UniRule"/>
</dbReference>
<keyword evidence="6 14" id="KW-0479">Metal-binding</keyword>
<dbReference type="PROSITE" id="PS51880">
    <property type="entry name" value="TGS"/>
    <property type="match status" value="1"/>
</dbReference>